<sequence>MVKAKWGVVGEKGFKFSLVVGFTCHMIR</sequence>
<accession>A0A0A8ZFF7</accession>
<dbReference type="EMBL" id="GBRH01260354">
    <property type="protein sequence ID" value="JAD37541.1"/>
    <property type="molecule type" value="Transcribed_RNA"/>
</dbReference>
<evidence type="ECO:0000313" key="1">
    <source>
        <dbReference type="EMBL" id="JAD37541.1"/>
    </source>
</evidence>
<proteinExistence type="predicted"/>
<organism evidence="1">
    <name type="scientific">Arundo donax</name>
    <name type="common">Giant reed</name>
    <name type="synonym">Donax arundinaceus</name>
    <dbReference type="NCBI Taxonomy" id="35708"/>
    <lineage>
        <taxon>Eukaryota</taxon>
        <taxon>Viridiplantae</taxon>
        <taxon>Streptophyta</taxon>
        <taxon>Embryophyta</taxon>
        <taxon>Tracheophyta</taxon>
        <taxon>Spermatophyta</taxon>
        <taxon>Magnoliopsida</taxon>
        <taxon>Liliopsida</taxon>
        <taxon>Poales</taxon>
        <taxon>Poaceae</taxon>
        <taxon>PACMAD clade</taxon>
        <taxon>Arundinoideae</taxon>
        <taxon>Arundineae</taxon>
        <taxon>Arundo</taxon>
    </lineage>
</organism>
<name>A0A0A8ZFF7_ARUDO</name>
<dbReference type="AlphaFoldDB" id="A0A0A8ZFF7"/>
<protein>
    <submittedName>
        <fullName evidence="1">Uncharacterized protein</fullName>
    </submittedName>
</protein>
<reference evidence="1" key="1">
    <citation type="submission" date="2014-09" db="EMBL/GenBank/DDBJ databases">
        <authorList>
            <person name="Magalhaes I.L.F."/>
            <person name="Oliveira U."/>
            <person name="Santos F.R."/>
            <person name="Vidigal T.H.D.A."/>
            <person name="Brescovit A.D."/>
            <person name="Santos A.J."/>
        </authorList>
    </citation>
    <scope>NUCLEOTIDE SEQUENCE</scope>
    <source>
        <tissue evidence="1">Shoot tissue taken approximately 20 cm above the soil surface</tissue>
    </source>
</reference>
<reference evidence="1" key="2">
    <citation type="journal article" date="2015" name="Data Brief">
        <title>Shoot transcriptome of the giant reed, Arundo donax.</title>
        <authorList>
            <person name="Barrero R.A."/>
            <person name="Guerrero F.D."/>
            <person name="Moolhuijzen P."/>
            <person name="Goolsby J.A."/>
            <person name="Tidwell J."/>
            <person name="Bellgard S.E."/>
            <person name="Bellgard M.I."/>
        </authorList>
    </citation>
    <scope>NUCLEOTIDE SEQUENCE</scope>
    <source>
        <tissue evidence="1">Shoot tissue taken approximately 20 cm above the soil surface</tissue>
    </source>
</reference>